<keyword evidence="1" id="KW-0805">Transcription regulation</keyword>
<feature type="domain" description="HTH araC/xylS-type" evidence="4">
    <location>
        <begin position="172"/>
        <end position="270"/>
    </location>
</feature>
<evidence type="ECO:0000256" key="3">
    <source>
        <dbReference type="ARBA" id="ARBA00023163"/>
    </source>
</evidence>
<protein>
    <recommendedName>
        <fullName evidence="4">HTH araC/xylS-type domain-containing protein</fullName>
    </recommendedName>
</protein>
<evidence type="ECO:0000259" key="4">
    <source>
        <dbReference type="PROSITE" id="PS01124"/>
    </source>
</evidence>
<evidence type="ECO:0000313" key="5">
    <source>
        <dbReference type="EMBL" id="AOT71888.1"/>
    </source>
</evidence>
<gene>
    <name evidence="5" type="ORF">Gferi_21535</name>
</gene>
<dbReference type="InterPro" id="IPR018060">
    <property type="entry name" value="HTH_AraC"/>
</dbReference>
<keyword evidence="6" id="KW-1185">Reference proteome</keyword>
<accession>A0A1D8GLT9</accession>
<dbReference type="InterPro" id="IPR018062">
    <property type="entry name" value="HTH_AraC-typ_CS"/>
</dbReference>
<dbReference type="SMART" id="SM00342">
    <property type="entry name" value="HTH_ARAC"/>
    <property type="match status" value="1"/>
</dbReference>
<name>A0A1D8GLT9_9FIRM</name>
<dbReference type="EMBL" id="CP017269">
    <property type="protein sequence ID" value="AOT71888.1"/>
    <property type="molecule type" value="Genomic_DNA"/>
</dbReference>
<dbReference type="InterPro" id="IPR003313">
    <property type="entry name" value="AraC-bd"/>
</dbReference>
<dbReference type="InterPro" id="IPR020449">
    <property type="entry name" value="Tscrpt_reg_AraC-type_HTH"/>
</dbReference>
<dbReference type="SUPFAM" id="SSF51215">
    <property type="entry name" value="Regulatory protein AraC"/>
    <property type="match status" value="1"/>
</dbReference>
<dbReference type="STRING" id="1424294.Gferi_21535"/>
<dbReference type="Proteomes" id="UP000095743">
    <property type="component" value="Chromosome"/>
</dbReference>
<dbReference type="PROSITE" id="PS00041">
    <property type="entry name" value="HTH_ARAC_FAMILY_1"/>
    <property type="match status" value="1"/>
</dbReference>
<dbReference type="PRINTS" id="PR00032">
    <property type="entry name" value="HTHARAC"/>
</dbReference>
<dbReference type="Gene3D" id="1.10.10.60">
    <property type="entry name" value="Homeodomain-like"/>
    <property type="match status" value="2"/>
</dbReference>
<dbReference type="GO" id="GO:0043565">
    <property type="term" value="F:sequence-specific DNA binding"/>
    <property type="evidence" value="ECO:0007669"/>
    <property type="project" value="InterPro"/>
</dbReference>
<dbReference type="InterPro" id="IPR009057">
    <property type="entry name" value="Homeodomain-like_sf"/>
</dbReference>
<organism evidence="5 6">
    <name type="scientific">Geosporobacter ferrireducens</name>
    <dbReference type="NCBI Taxonomy" id="1424294"/>
    <lineage>
        <taxon>Bacteria</taxon>
        <taxon>Bacillati</taxon>
        <taxon>Bacillota</taxon>
        <taxon>Clostridia</taxon>
        <taxon>Peptostreptococcales</taxon>
        <taxon>Thermotaleaceae</taxon>
        <taxon>Geosporobacter</taxon>
    </lineage>
</organism>
<dbReference type="SUPFAM" id="SSF46689">
    <property type="entry name" value="Homeodomain-like"/>
    <property type="match status" value="2"/>
</dbReference>
<dbReference type="KEGG" id="gfe:Gferi_21535"/>
<dbReference type="Pfam" id="PF02311">
    <property type="entry name" value="AraC_binding"/>
    <property type="match status" value="1"/>
</dbReference>
<dbReference type="RefSeq" id="WP_069980185.1">
    <property type="nucleotide sequence ID" value="NZ_CP017269.1"/>
</dbReference>
<evidence type="ECO:0000256" key="1">
    <source>
        <dbReference type="ARBA" id="ARBA00023015"/>
    </source>
</evidence>
<dbReference type="PROSITE" id="PS01124">
    <property type="entry name" value="HTH_ARAC_FAMILY_2"/>
    <property type="match status" value="1"/>
</dbReference>
<dbReference type="GO" id="GO:0003700">
    <property type="term" value="F:DNA-binding transcription factor activity"/>
    <property type="evidence" value="ECO:0007669"/>
    <property type="project" value="InterPro"/>
</dbReference>
<evidence type="ECO:0000256" key="2">
    <source>
        <dbReference type="ARBA" id="ARBA00023125"/>
    </source>
</evidence>
<dbReference type="PANTHER" id="PTHR43280:SF34">
    <property type="entry name" value="ARAC-FAMILY TRANSCRIPTIONAL REGULATOR"/>
    <property type="match status" value="1"/>
</dbReference>
<dbReference type="OrthoDB" id="9791615at2"/>
<dbReference type="PANTHER" id="PTHR43280">
    <property type="entry name" value="ARAC-FAMILY TRANSCRIPTIONAL REGULATOR"/>
    <property type="match status" value="1"/>
</dbReference>
<keyword evidence="3" id="KW-0804">Transcription</keyword>
<dbReference type="AlphaFoldDB" id="A0A1D8GLT9"/>
<proteinExistence type="predicted"/>
<keyword evidence="2" id="KW-0238">DNA-binding</keyword>
<sequence length="277" mass="33320">MDYKNIDMNYKTMTFQSEKLKEHFHIGYEIILVTQGESVFKINDALCHFEKYSIVFINNLEKHEMQTLKLPYSRYMAIIDADFFDNIIKDPVLLSIFKIRPKGFKNGFKLKKEHVDSIEEIFYQLSLIHSKKQEFWQIEFNALLSKLIVLIYRNYKEHFPIQNIDKAEKRIFDIQSFIDENFKKELSLESLSAQFYLNRYYLAHLFKEVTGFTVKQYILLKRIAFSKNELYFTDKSITEIAFDSGFNSQSNFIRIFQKKEGITPLQFRMYYRKNYLG</sequence>
<dbReference type="Pfam" id="PF12833">
    <property type="entry name" value="HTH_18"/>
    <property type="match status" value="1"/>
</dbReference>
<reference evidence="5 6" key="1">
    <citation type="submission" date="2016-09" db="EMBL/GenBank/DDBJ databases">
        <title>Genomic analysis reveals versatility of anaerobic energy metabolism of Geosporobacter ferrireducens IRF9 of phylum Firmicutes.</title>
        <authorList>
            <person name="Kim S.-J."/>
        </authorList>
    </citation>
    <scope>NUCLEOTIDE SEQUENCE [LARGE SCALE GENOMIC DNA]</scope>
    <source>
        <strain evidence="5 6">IRF9</strain>
    </source>
</reference>
<evidence type="ECO:0000313" key="6">
    <source>
        <dbReference type="Proteomes" id="UP000095743"/>
    </source>
</evidence>
<dbReference type="InterPro" id="IPR037923">
    <property type="entry name" value="HTH-like"/>
</dbReference>